<dbReference type="AlphaFoldDB" id="A0A448XKB6"/>
<evidence type="ECO:0000313" key="1">
    <source>
        <dbReference type="EMBL" id="VEL38689.1"/>
    </source>
</evidence>
<dbReference type="Proteomes" id="UP000784294">
    <property type="component" value="Unassembled WGS sequence"/>
</dbReference>
<accession>A0A448XKB6</accession>
<dbReference type="OrthoDB" id="6267905at2759"/>
<gene>
    <name evidence="1" type="ORF">PXEA_LOCUS32129</name>
</gene>
<protein>
    <submittedName>
        <fullName evidence="1">Uncharacterized protein</fullName>
    </submittedName>
</protein>
<dbReference type="EMBL" id="CAAALY010258664">
    <property type="protein sequence ID" value="VEL38689.1"/>
    <property type="molecule type" value="Genomic_DNA"/>
</dbReference>
<name>A0A448XKB6_9PLAT</name>
<comment type="caution">
    <text evidence="1">The sequence shown here is derived from an EMBL/GenBank/DDBJ whole genome shotgun (WGS) entry which is preliminary data.</text>
</comment>
<organism evidence="1 2">
    <name type="scientific">Protopolystoma xenopodis</name>
    <dbReference type="NCBI Taxonomy" id="117903"/>
    <lineage>
        <taxon>Eukaryota</taxon>
        <taxon>Metazoa</taxon>
        <taxon>Spiralia</taxon>
        <taxon>Lophotrochozoa</taxon>
        <taxon>Platyhelminthes</taxon>
        <taxon>Monogenea</taxon>
        <taxon>Polyopisthocotylea</taxon>
        <taxon>Polystomatidea</taxon>
        <taxon>Polystomatidae</taxon>
        <taxon>Protopolystoma</taxon>
    </lineage>
</organism>
<keyword evidence="2" id="KW-1185">Reference proteome</keyword>
<proteinExistence type="predicted"/>
<sequence>MVKRLALLETHIILDPRELVAIKRICELVEITRCIVMVRVQLNKSGYVCRVPLYLTKGLAQVQIKLARILTNGLSSDQLDLLNEVHDVLAELTSDISQISPDTCSGLGRNATASNLNSQFTSKMSSIVYRPDSALVLAKMAIINMECKFVSVESEVFSTAT</sequence>
<evidence type="ECO:0000313" key="2">
    <source>
        <dbReference type="Proteomes" id="UP000784294"/>
    </source>
</evidence>
<reference evidence="1" key="1">
    <citation type="submission" date="2018-11" db="EMBL/GenBank/DDBJ databases">
        <authorList>
            <consortium name="Pathogen Informatics"/>
        </authorList>
    </citation>
    <scope>NUCLEOTIDE SEQUENCE</scope>
</reference>